<evidence type="ECO:0000313" key="4">
    <source>
        <dbReference type="Proteomes" id="UP000254601"/>
    </source>
</evidence>
<keyword evidence="1" id="KW-0732">Signal</keyword>
<keyword evidence="4" id="KW-1185">Reference proteome</keyword>
<evidence type="ECO:0000256" key="1">
    <source>
        <dbReference type="SAM" id="SignalP"/>
    </source>
</evidence>
<dbReference type="Proteomes" id="UP000254601">
    <property type="component" value="Unassembled WGS sequence"/>
</dbReference>
<sequence>MKKLLLLMLIFSFSVQAETYTISTYPKALPFNYIDKNEEFTGFEYELLKEIGKSEGIDIQITSATFPKVFQELSNGEIDAIGTCLLF</sequence>
<dbReference type="EMBL" id="UHIC01000001">
    <property type="protein sequence ID" value="SUO95510.1"/>
    <property type="molecule type" value="Genomic_DNA"/>
</dbReference>
<dbReference type="SUPFAM" id="SSF53850">
    <property type="entry name" value="Periplasmic binding protein-like II"/>
    <property type="match status" value="1"/>
</dbReference>
<organism evidence="3 4">
    <name type="scientific">Suttonella ornithocola</name>
    <dbReference type="NCBI Taxonomy" id="279832"/>
    <lineage>
        <taxon>Bacteria</taxon>
        <taxon>Pseudomonadati</taxon>
        <taxon>Pseudomonadota</taxon>
        <taxon>Gammaproteobacteria</taxon>
        <taxon>Cardiobacteriales</taxon>
        <taxon>Cardiobacteriaceae</taxon>
        <taxon>Suttonella</taxon>
    </lineage>
</organism>
<accession>A0A380MSF1</accession>
<gene>
    <name evidence="3" type="ORF">NCTC13337_01409</name>
</gene>
<dbReference type="InterPro" id="IPR001638">
    <property type="entry name" value="Solute-binding_3/MltF_N"/>
</dbReference>
<feature type="chain" id="PRO_5016954173" evidence="1">
    <location>
        <begin position="18"/>
        <end position="87"/>
    </location>
</feature>
<dbReference type="RefSeq" id="WP_072576883.1">
    <property type="nucleotide sequence ID" value="NZ_LWHB01000111.1"/>
</dbReference>
<evidence type="ECO:0000313" key="3">
    <source>
        <dbReference type="EMBL" id="SUO95510.1"/>
    </source>
</evidence>
<name>A0A380MSF1_9GAMM</name>
<dbReference type="OrthoDB" id="368476at2"/>
<protein>
    <submittedName>
        <fullName evidence="3">Lysine-arginine-ornithine-binding periplasmic protein</fullName>
    </submittedName>
</protein>
<dbReference type="Pfam" id="PF00497">
    <property type="entry name" value="SBP_bac_3"/>
    <property type="match status" value="1"/>
</dbReference>
<reference evidence="3 4" key="1">
    <citation type="submission" date="2018-06" db="EMBL/GenBank/DDBJ databases">
        <authorList>
            <consortium name="Pathogen Informatics"/>
            <person name="Doyle S."/>
        </authorList>
    </citation>
    <scope>NUCLEOTIDE SEQUENCE [LARGE SCALE GENOMIC DNA]</scope>
    <source>
        <strain evidence="3 4">NCTC13337</strain>
    </source>
</reference>
<feature type="signal peptide" evidence="1">
    <location>
        <begin position="1"/>
        <end position="17"/>
    </location>
</feature>
<feature type="domain" description="Solute-binding protein family 3/N-terminal" evidence="2">
    <location>
        <begin position="21"/>
        <end position="81"/>
    </location>
</feature>
<dbReference type="Gene3D" id="3.40.190.10">
    <property type="entry name" value="Periplasmic binding protein-like II"/>
    <property type="match status" value="1"/>
</dbReference>
<evidence type="ECO:0000259" key="2">
    <source>
        <dbReference type="Pfam" id="PF00497"/>
    </source>
</evidence>
<dbReference type="AlphaFoldDB" id="A0A380MSF1"/>
<proteinExistence type="predicted"/>